<dbReference type="OrthoDB" id="565595at2759"/>
<dbReference type="NCBIfam" id="TIGR00330">
    <property type="entry name" value="glpX"/>
    <property type="match status" value="1"/>
</dbReference>
<keyword evidence="3" id="KW-0479">Metal-binding</keyword>
<keyword evidence="2 8" id="KW-0812">Transmembrane</keyword>
<dbReference type="Gene3D" id="1.50.40.10">
    <property type="entry name" value="Mitochondrial carrier domain"/>
    <property type="match status" value="1"/>
</dbReference>
<dbReference type="InterPro" id="IPR018108">
    <property type="entry name" value="MCP_transmembrane"/>
</dbReference>
<feature type="repeat" description="Solcar" evidence="8">
    <location>
        <begin position="62"/>
        <end position="157"/>
    </location>
</feature>
<gene>
    <name evidence="10" type="ORF">PPROV_000525500</name>
</gene>
<dbReference type="PANTHER" id="PTHR30447:SF0">
    <property type="entry name" value="FRUCTOSE-1,6-BISPHOSPHATASE 1 CLASS 2-RELATED"/>
    <property type="match status" value="1"/>
</dbReference>
<comment type="subcellular location">
    <subcellularLocation>
        <location evidence="1">Membrane</location>
        <topology evidence="1">Multi-pass membrane protein</topology>
    </subcellularLocation>
</comment>
<feature type="repeat" description="Solcar" evidence="8">
    <location>
        <begin position="1"/>
        <end position="41"/>
    </location>
</feature>
<keyword evidence="11" id="KW-1185">Reference proteome</keyword>
<name>A0A830HL11_9CHLO</name>
<evidence type="ECO:0008006" key="12">
    <source>
        <dbReference type="Google" id="ProtNLM"/>
    </source>
</evidence>
<dbReference type="GO" id="GO:0005829">
    <property type="term" value="C:cytosol"/>
    <property type="evidence" value="ECO:0007669"/>
    <property type="project" value="TreeGrafter"/>
</dbReference>
<dbReference type="GO" id="GO:0006071">
    <property type="term" value="P:glycerol metabolic process"/>
    <property type="evidence" value="ECO:0007669"/>
    <property type="project" value="InterPro"/>
</dbReference>
<dbReference type="AlphaFoldDB" id="A0A830HL11"/>
<dbReference type="GO" id="GO:0006094">
    <property type="term" value="P:gluconeogenesis"/>
    <property type="evidence" value="ECO:0007669"/>
    <property type="project" value="InterPro"/>
</dbReference>
<dbReference type="GO" id="GO:0016020">
    <property type="term" value="C:membrane"/>
    <property type="evidence" value="ECO:0007669"/>
    <property type="project" value="UniProtKB-SubCell"/>
</dbReference>
<keyword evidence="9" id="KW-0813">Transport</keyword>
<dbReference type="InterPro" id="IPR023395">
    <property type="entry name" value="MCP_dom_sf"/>
</dbReference>
<dbReference type="PANTHER" id="PTHR30447">
    <property type="entry name" value="FRUCTOSE-1,6-BISPHOSPHATASE CLASS 2"/>
    <property type="match status" value="1"/>
</dbReference>
<evidence type="ECO:0000256" key="1">
    <source>
        <dbReference type="ARBA" id="ARBA00004141"/>
    </source>
</evidence>
<evidence type="ECO:0000256" key="9">
    <source>
        <dbReference type="RuleBase" id="RU000488"/>
    </source>
</evidence>
<keyword evidence="4" id="KW-0378">Hydrolase</keyword>
<evidence type="ECO:0000256" key="8">
    <source>
        <dbReference type="PROSITE-ProRule" id="PRU00282"/>
    </source>
</evidence>
<reference evidence="10" key="1">
    <citation type="submission" date="2020-10" db="EMBL/GenBank/DDBJ databases">
        <title>Unveiling of a novel bifunctional photoreceptor, Dualchrome1, isolated from a cosmopolitan green alga.</title>
        <authorList>
            <person name="Suzuki S."/>
            <person name="Kawachi M."/>
        </authorList>
    </citation>
    <scope>NUCLEOTIDE SEQUENCE</scope>
    <source>
        <strain evidence="10">NIES 2893</strain>
    </source>
</reference>
<comment type="similarity">
    <text evidence="9">Belongs to the mitochondrial carrier (TC 2.A.29) family.</text>
</comment>
<keyword evidence="6" id="KW-0464">Manganese</keyword>
<dbReference type="GO" id="GO:0046872">
    <property type="term" value="F:metal ion binding"/>
    <property type="evidence" value="ECO:0007669"/>
    <property type="project" value="UniProtKB-KW"/>
</dbReference>
<keyword evidence="5 8" id="KW-0472">Membrane</keyword>
<dbReference type="Gene3D" id="3.30.540.10">
    <property type="entry name" value="Fructose-1,6-Bisphosphatase, subunit A, domain 1"/>
    <property type="match status" value="1"/>
</dbReference>
<protein>
    <recommendedName>
        <fullName evidence="12">Fructose-bisphosphatase</fullName>
    </recommendedName>
</protein>
<evidence type="ECO:0000256" key="6">
    <source>
        <dbReference type="ARBA" id="ARBA00023211"/>
    </source>
</evidence>
<dbReference type="Pfam" id="PF03320">
    <property type="entry name" value="FBPase_glpX"/>
    <property type="match status" value="1"/>
</dbReference>
<dbReference type="SUPFAM" id="SSF56655">
    <property type="entry name" value="Carbohydrate phosphatase"/>
    <property type="match status" value="1"/>
</dbReference>
<evidence type="ECO:0000256" key="7">
    <source>
        <dbReference type="ARBA" id="ARBA00023277"/>
    </source>
</evidence>
<dbReference type="InterPro" id="IPR004464">
    <property type="entry name" value="FBPase_class-2/SBPase"/>
</dbReference>
<organism evidence="10 11">
    <name type="scientific">Pycnococcus provasolii</name>
    <dbReference type="NCBI Taxonomy" id="41880"/>
    <lineage>
        <taxon>Eukaryota</taxon>
        <taxon>Viridiplantae</taxon>
        <taxon>Chlorophyta</taxon>
        <taxon>Pseudoscourfieldiophyceae</taxon>
        <taxon>Pseudoscourfieldiales</taxon>
        <taxon>Pycnococcaceae</taxon>
        <taxon>Pycnococcus</taxon>
    </lineage>
</organism>
<accession>A0A830HL11</accession>
<dbReference type="Pfam" id="PF00153">
    <property type="entry name" value="Mito_carr"/>
    <property type="match status" value="2"/>
</dbReference>
<dbReference type="SUPFAM" id="SSF103506">
    <property type="entry name" value="Mitochondrial carrier"/>
    <property type="match status" value="1"/>
</dbReference>
<keyword evidence="7" id="KW-0119">Carbohydrate metabolism</keyword>
<dbReference type="EMBL" id="BNJQ01000013">
    <property type="protein sequence ID" value="GHP06510.1"/>
    <property type="molecule type" value="Genomic_DNA"/>
</dbReference>
<evidence type="ECO:0000256" key="3">
    <source>
        <dbReference type="ARBA" id="ARBA00022723"/>
    </source>
</evidence>
<dbReference type="Gene3D" id="3.40.190.90">
    <property type="match status" value="1"/>
</dbReference>
<comment type="caution">
    <text evidence="10">The sequence shown here is derived from an EMBL/GenBank/DDBJ whole genome shotgun (WGS) entry which is preliminary data.</text>
</comment>
<evidence type="ECO:0000256" key="5">
    <source>
        <dbReference type="ARBA" id="ARBA00023136"/>
    </source>
</evidence>
<evidence type="ECO:0000256" key="4">
    <source>
        <dbReference type="ARBA" id="ARBA00022801"/>
    </source>
</evidence>
<evidence type="ECO:0000313" key="10">
    <source>
        <dbReference type="EMBL" id="GHP06510.1"/>
    </source>
</evidence>
<dbReference type="CDD" id="cd01516">
    <property type="entry name" value="FBPase_glpX"/>
    <property type="match status" value="1"/>
</dbReference>
<dbReference type="Proteomes" id="UP000660262">
    <property type="component" value="Unassembled WGS sequence"/>
</dbReference>
<dbReference type="GO" id="GO:0042132">
    <property type="term" value="F:fructose 1,6-bisphosphate 1-phosphatase activity"/>
    <property type="evidence" value="ECO:0007669"/>
    <property type="project" value="InterPro"/>
</dbReference>
<sequence>MVVMEDCEGPRQLYRGWGAVLLRNVPHSVLKFLAYEQGKAFVLRRQSLRNGGGGVVAERAVLAPAWNLAVGACAGSTAALFTTPFDLVKTRLQTDSAYAATHASASATRYRGVAHVLRTIVQEEGFRGLYRGIGPRLFIYCSQGAIFFGSYELAKHLFDRPPAQSAVGVGGGARTASRANFDDKDKDRLASASTYKIPTPNEMPLHIPLTHGQGPSYNFFEGRNLALELVRVTESAALRCSQWYGRGDKIAADQAAVDGMRAVLRHIKMKGTIVIGEGEKDEAPMLYNGEMVGDGSSPEVDVAVDPVDGTTMTASGGPGAVSVIAVAEKGAMFNPGPVVYMEKLVVPEEVHASHVHLDDPISQTIRTVAVAKKKAVEDVVVCILQRPRHEKIINEVRAAGARVKLIVDGDVAASLAVSKHGSGVDMVVGTGGSPEGVITACALRALGAHMQARLAPRDEEERKAAIVFHGSADRVDRVMHTADLCGGKELYFAATGVTDGEFLRGVHFHMGGASTHSMVVRNLSGTVRYMDTHHKWAKPSITNPRFQQQADILMSNEGEEDDK</sequence>
<dbReference type="PROSITE" id="PS50920">
    <property type="entry name" value="SOLCAR"/>
    <property type="match status" value="2"/>
</dbReference>
<evidence type="ECO:0000256" key="2">
    <source>
        <dbReference type="ARBA" id="ARBA00022692"/>
    </source>
</evidence>
<dbReference type="GO" id="GO:0030388">
    <property type="term" value="P:fructose 1,6-bisphosphate metabolic process"/>
    <property type="evidence" value="ECO:0007669"/>
    <property type="project" value="TreeGrafter"/>
</dbReference>
<evidence type="ECO:0000313" key="11">
    <source>
        <dbReference type="Proteomes" id="UP000660262"/>
    </source>
</evidence>
<proteinExistence type="inferred from homology"/>